<sequence>MANKQDLIDTIAKSTELPKSKVKDVIDTLLDSIKDSVKKGKPVQLVGFGTWKRAARKARTGRNPQTGATIKIAARKVVRFTVGKEFKDLVNK</sequence>
<dbReference type="AlphaFoldDB" id="A0A388TJF5"/>
<keyword evidence="5" id="KW-1185">Reference proteome</keyword>
<comment type="similarity">
    <text evidence="3">Belongs to the bacterial histone-like protein family.</text>
</comment>
<accession>A0A388TJF5</accession>
<keyword evidence="1" id="KW-0226">DNA condensation</keyword>
<protein>
    <submittedName>
        <fullName evidence="4">Histone-like DNA-binding protein HU</fullName>
    </submittedName>
</protein>
<evidence type="ECO:0000313" key="5">
    <source>
        <dbReference type="Proteomes" id="UP000282196"/>
    </source>
</evidence>
<dbReference type="Proteomes" id="UP000282196">
    <property type="component" value="Unassembled WGS sequence"/>
</dbReference>
<evidence type="ECO:0000256" key="2">
    <source>
        <dbReference type="ARBA" id="ARBA00023125"/>
    </source>
</evidence>
<proteinExistence type="inferred from homology"/>
<dbReference type="PANTHER" id="PTHR33175:SF3">
    <property type="entry name" value="DNA-BINDING PROTEIN HU-BETA"/>
    <property type="match status" value="1"/>
</dbReference>
<evidence type="ECO:0000313" key="4">
    <source>
        <dbReference type="EMBL" id="GBR77438.1"/>
    </source>
</evidence>
<evidence type="ECO:0000256" key="1">
    <source>
        <dbReference type="ARBA" id="ARBA00023067"/>
    </source>
</evidence>
<evidence type="ECO:0000256" key="3">
    <source>
        <dbReference type="RuleBase" id="RU003939"/>
    </source>
</evidence>
<dbReference type="Gene3D" id="4.10.520.10">
    <property type="entry name" value="IHF-like DNA-binding proteins"/>
    <property type="match status" value="1"/>
</dbReference>
<comment type="caution">
    <text evidence="4">The sequence shown here is derived from an EMBL/GenBank/DDBJ whole genome shotgun (WGS) entry which is preliminary data.</text>
</comment>
<dbReference type="Pfam" id="PF00216">
    <property type="entry name" value="Bac_DNA_binding"/>
    <property type="match status" value="1"/>
</dbReference>
<dbReference type="GO" id="GO:0003677">
    <property type="term" value="F:DNA binding"/>
    <property type="evidence" value="ECO:0007669"/>
    <property type="project" value="UniProtKB-KW"/>
</dbReference>
<gene>
    <name evidence="4" type="ORF">RDn1_097</name>
</gene>
<reference evidence="4 5" key="1">
    <citation type="journal article" date="2019" name="ISME J.">
        <title>Genome analyses of uncultured TG2/ZB3 bacteria in 'Margulisbacteria' specifically attached to ectosymbiotic spirochetes of protists in the termite gut.</title>
        <authorList>
            <person name="Utami Y.D."/>
            <person name="Kuwahara H."/>
            <person name="Igai K."/>
            <person name="Murakami T."/>
            <person name="Sugaya K."/>
            <person name="Morikawa T."/>
            <person name="Nagura Y."/>
            <person name="Yuki M."/>
            <person name="Deevong P."/>
            <person name="Inoue T."/>
            <person name="Kihara K."/>
            <person name="Lo N."/>
            <person name="Yamada A."/>
            <person name="Ohkuma M."/>
            <person name="Hongoh Y."/>
        </authorList>
    </citation>
    <scope>NUCLEOTIDE SEQUENCE [LARGE SCALE GENOMIC DNA]</scope>
    <source>
        <strain evidence="4">RsDinE6-01</strain>
    </source>
</reference>
<dbReference type="GO" id="GO:0030527">
    <property type="term" value="F:structural constituent of chromatin"/>
    <property type="evidence" value="ECO:0007669"/>
    <property type="project" value="InterPro"/>
</dbReference>
<dbReference type="GO" id="GO:0030261">
    <property type="term" value="P:chromosome condensation"/>
    <property type="evidence" value="ECO:0007669"/>
    <property type="project" value="UniProtKB-KW"/>
</dbReference>
<dbReference type="InterPro" id="IPR010992">
    <property type="entry name" value="IHF-like_DNA-bd_dom_sf"/>
</dbReference>
<organism evidence="4 5">
    <name type="scientific">Candidatus Termititenax dinenymphae</name>
    <dbReference type="NCBI Taxonomy" id="2218523"/>
    <lineage>
        <taxon>Bacteria</taxon>
        <taxon>Bacillati</taxon>
        <taxon>Candidatus Margulisiibacteriota</taxon>
        <taxon>Candidatus Termititenacia</taxon>
        <taxon>Candidatus Termititenacales</taxon>
        <taxon>Candidatus Termititenacaceae</taxon>
        <taxon>Candidatus Termititenax</taxon>
    </lineage>
</organism>
<dbReference type="PANTHER" id="PTHR33175">
    <property type="entry name" value="DNA-BINDING PROTEIN HU"/>
    <property type="match status" value="1"/>
</dbReference>
<name>A0A388TJF5_9BACT</name>
<keyword evidence="2" id="KW-0238">DNA-binding</keyword>
<dbReference type="InterPro" id="IPR000119">
    <property type="entry name" value="Hist_DNA-bd"/>
</dbReference>
<dbReference type="SUPFAM" id="SSF47729">
    <property type="entry name" value="IHF-like DNA-binding proteins"/>
    <property type="match status" value="1"/>
</dbReference>
<dbReference type="SMART" id="SM00411">
    <property type="entry name" value="BHL"/>
    <property type="match status" value="1"/>
</dbReference>
<dbReference type="EMBL" id="BGZP01000002">
    <property type="protein sequence ID" value="GBR77438.1"/>
    <property type="molecule type" value="Genomic_DNA"/>
</dbReference>
<dbReference type="CDD" id="cd13831">
    <property type="entry name" value="HU"/>
    <property type="match status" value="1"/>
</dbReference>
<dbReference type="PRINTS" id="PR01727">
    <property type="entry name" value="DNABINDINGHU"/>
</dbReference>